<keyword evidence="2 7" id="KW-0963">Cytoplasm</keyword>
<dbReference type="InterPro" id="IPR003395">
    <property type="entry name" value="RecF/RecN/SMC_N"/>
</dbReference>
<feature type="coiled-coil region" evidence="7">
    <location>
        <begin position="257"/>
        <end position="326"/>
    </location>
</feature>
<comment type="subunit">
    <text evidence="7">Homodimer.</text>
</comment>
<dbReference type="SUPFAM" id="SSF52540">
    <property type="entry name" value="P-loop containing nucleoside triphosphate hydrolases"/>
    <property type="match status" value="1"/>
</dbReference>
<feature type="coiled-coil region" evidence="7">
    <location>
        <begin position="824"/>
        <end position="900"/>
    </location>
</feature>
<gene>
    <name evidence="7" type="primary">smc</name>
    <name evidence="9" type="ORF">SAMN04488500_106268</name>
</gene>
<evidence type="ECO:0000256" key="4">
    <source>
        <dbReference type="ARBA" id="ARBA00022840"/>
    </source>
</evidence>
<dbReference type="Pfam" id="PF02463">
    <property type="entry name" value="SMC_N"/>
    <property type="match status" value="2"/>
</dbReference>
<dbReference type="GO" id="GO:0007059">
    <property type="term" value="P:chromosome segregation"/>
    <property type="evidence" value="ECO:0007669"/>
    <property type="project" value="UniProtKB-UniRule"/>
</dbReference>
<keyword evidence="4 7" id="KW-0067">ATP-binding</keyword>
<dbReference type="GO" id="GO:0007062">
    <property type="term" value="P:sister chromatid cohesion"/>
    <property type="evidence" value="ECO:0007669"/>
    <property type="project" value="InterPro"/>
</dbReference>
<dbReference type="GO" id="GO:0030261">
    <property type="term" value="P:chromosome condensation"/>
    <property type="evidence" value="ECO:0007669"/>
    <property type="project" value="InterPro"/>
</dbReference>
<evidence type="ECO:0000256" key="6">
    <source>
        <dbReference type="ARBA" id="ARBA00023125"/>
    </source>
</evidence>
<evidence type="ECO:0000256" key="1">
    <source>
        <dbReference type="ARBA" id="ARBA00004496"/>
    </source>
</evidence>
<dbReference type="SMART" id="SM00968">
    <property type="entry name" value="SMC_hinge"/>
    <property type="match status" value="1"/>
</dbReference>
<dbReference type="FunFam" id="3.40.50.300:FF:000984">
    <property type="entry name" value="Chromosome partition protein Smc"/>
    <property type="match status" value="1"/>
</dbReference>
<dbReference type="InterPro" id="IPR036277">
    <property type="entry name" value="SMC_hinge_sf"/>
</dbReference>
<protein>
    <recommendedName>
        <fullName evidence="7">Chromosome partition protein Smc</fullName>
    </recommendedName>
</protein>
<keyword evidence="6 7" id="KW-0238">DNA-binding</keyword>
<reference evidence="9 10" key="1">
    <citation type="submission" date="2017-04" db="EMBL/GenBank/DDBJ databases">
        <authorList>
            <person name="Afonso C.L."/>
            <person name="Miller P.J."/>
            <person name="Scott M.A."/>
            <person name="Spackman E."/>
            <person name="Goraichik I."/>
            <person name="Dimitrov K.M."/>
            <person name="Suarez D.L."/>
            <person name="Swayne D.E."/>
        </authorList>
    </citation>
    <scope>NUCLEOTIDE SEQUENCE [LARGE SCALE GENOMIC DNA]</scope>
    <source>
        <strain evidence="9 10">DSM 5090</strain>
    </source>
</reference>
<dbReference type="GO" id="GO:0016887">
    <property type="term" value="F:ATP hydrolysis activity"/>
    <property type="evidence" value="ECO:0007669"/>
    <property type="project" value="InterPro"/>
</dbReference>
<dbReference type="NCBIfam" id="TIGR02168">
    <property type="entry name" value="SMC_prok_B"/>
    <property type="match status" value="1"/>
</dbReference>
<feature type="domain" description="SMC hinge" evidence="8">
    <location>
        <begin position="552"/>
        <end position="670"/>
    </location>
</feature>
<dbReference type="Gene3D" id="3.40.50.300">
    <property type="entry name" value="P-loop containing nucleotide triphosphate hydrolases"/>
    <property type="match status" value="2"/>
</dbReference>
<feature type="coiled-coil region" evidence="7">
    <location>
        <begin position="929"/>
        <end position="995"/>
    </location>
</feature>
<evidence type="ECO:0000259" key="8">
    <source>
        <dbReference type="SMART" id="SM00968"/>
    </source>
</evidence>
<dbReference type="Proteomes" id="UP000192738">
    <property type="component" value="Unassembled WGS sequence"/>
</dbReference>
<dbReference type="Gene3D" id="1.20.1060.20">
    <property type="match status" value="1"/>
</dbReference>
<feature type="coiled-coil region" evidence="7">
    <location>
        <begin position="481"/>
        <end position="515"/>
    </location>
</feature>
<dbReference type="SUPFAM" id="SSF75553">
    <property type="entry name" value="Smc hinge domain"/>
    <property type="match status" value="1"/>
</dbReference>
<dbReference type="FunFam" id="3.40.50.300:FF:000901">
    <property type="entry name" value="Chromosome partition protein Smc"/>
    <property type="match status" value="1"/>
</dbReference>
<feature type="binding site" evidence="7">
    <location>
        <begin position="62"/>
        <end position="69"/>
    </location>
    <ligand>
        <name>ATP</name>
        <dbReference type="ChEBI" id="CHEBI:30616"/>
    </ligand>
</feature>
<accession>A0A1W2B384</accession>
<dbReference type="GO" id="GO:0005694">
    <property type="term" value="C:chromosome"/>
    <property type="evidence" value="ECO:0007669"/>
    <property type="project" value="InterPro"/>
</dbReference>
<organism evidence="9 10">
    <name type="scientific">Sporomusa malonica</name>
    <dbReference type="NCBI Taxonomy" id="112901"/>
    <lineage>
        <taxon>Bacteria</taxon>
        <taxon>Bacillati</taxon>
        <taxon>Bacillota</taxon>
        <taxon>Negativicutes</taxon>
        <taxon>Selenomonadales</taxon>
        <taxon>Sporomusaceae</taxon>
        <taxon>Sporomusa</taxon>
    </lineage>
</organism>
<dbReference type="GO" id="GO:0005524">
    <property type="term" value="F:ATP binding"/>
    <property type="evidence" value="ECO:0007669"/>
    <property type="project" value="UniProtKB-UniRule"/>
</dbReference>
<name>A0A1W2B384_9FIRM</name>
<dbReference type="EMBL" id="FWXI01000006">
    <property type="protein sequence ID" value="SMC67172.1"/>
    <property type="molecule type" value="Genomic_DNA"/>
</dbReference>
<comment type="domain">
    <text evidence="7">Contains large globular domains required for ATP hydrolysis at each terminus and a third globular domain forming a flexible hinge near the middle of the molecule. These domains are separated by coiled-coil structures.</text>
</comment>
<sequence length="1215" mass="136364">MLQAFLYYLYYQTPRGKILIDLNTQVRVIVMLLRRLEAYGFKSFAEKTELEFGQGITAIVGPNGSGKSNISDAIRWALGEQSIRTLRGAKMEDVIFSGSAIRRQLGVAEVSLVFDNSDGKLPLDFNEVTITRRVFRSGDSEYYINKTACRLRDIHDMLADTGLGRESMTVIGQNKVDEILSSKPEERRLLFEEAAGISKYKQRKRDALRKLDDTEQNLTRVQDITVELETQLEPLKESAARTDLFNKLSAELAACQATVLLERLEKAEKLVESASLEQAHLTDRSIAVNTRLASVDNDKDALTLRIAEADEKIICTDKEINELSTEIERIDSRKGILSERIEQGSKAEARLHDAVVRLVVEQEAAEAKIAELQSSLEAKQRQVLNTHQMVNEKSSRNDHLLASIRQIEHQIETGQEQTFDHLQQSVNERNSLRMLERDLATLAAKMNNFDKEHTNYLNQQNELSIKELQLQHDIDCLVSKQKELEKQTVSLRQDKAQLEHSLKKMTENEQQLASNVNETSSRLNVLVSMQHELEGFGRGIKGILKSRNSWRNGIYGAVAQLLTVPDKYVNAIEVALGGAQQHIVTDTDQTAKQAIGFLKTQNLGRATFLPLNTIRIAKPRENELLAASQLGALGFAAEVVSSDDRYRPVVEYLLGRVILAKTIDDALKIARSGGFSARIVTLDGELVNPGGSLTGGSVGRKEASFIARNNEIETLTLTLESLREKQTYFEQESAAIHVAIAEVNSKLTSLESSYKEAELRQAEFTIHLDKVRTDAVRCDLGLKTISTETEECQQAILECQQKIEDSKATIIIFENRETRHKSKVADWQNELKNIKYEQQALSEEITEVKVKLSASSQDVAATRLACEQHEQSKSSLSLQFSRLETEKNQIQAEIGQAQTELVSVISCKESLIFDKCQLEEARQVYYTEKLNLLADMQKLDKEIKELRRQGTDVQARLHEIELLVAKYGYEAANCHEQLTGQLALTIEEARALKRQESIEQLLRAISHTEGQIAALGPINPAAIDEYNRVQERYDFLQEQTGDLLRAKDYLTSVIKDIDNTMSRQFNTAFRAISQYFGEVFVRLFGGGRAELVLIEPGNILETGIDIIVQPPGKKMQNLALLSGGERALTVIALLFAILTYRPAPFCVVDEIDAALDEANVQRFSEFLRDYALNTQFIVVTHRKGTMEAAGVLHGVTMEESGISRLVSVKFMDKAG</sequence>
<dbReference type="CDD" id="cd03278">
    <property type="entry name" value="ABC_SMC_barmotin"/>
    <property type="match status" value="1"/>
</dbReference>
<dbReference type="AlphaFoldDB" id="A0A1W2B384"/>
<dbReference type="Pfam" id="PF06470">
    <property type="entry name" value="SMC_hinge"/>
    <property type="match status" value="1"/>
</dbReference>
<keyword evidence="5 7" id="KW-0175">Coiled coil</keyword>
<evidence type="ECO:0000256" key="3">
    <source>
        <dbReference type="ARBA" id="ARBA00022741"/>
    </source>
</evidence>
<proteinExistence type="inferred from homology"/>
<evidence type="ECO:0000313" key="9">
    <source>
        <dbReference type="EMBL" id="SMC67172.1"/>
    </source>
</evidence>
<dbReference type="InterPro" id="IPR024704">
    <property type="entry name" value="SMC"/>
</dbReference>
<dbReference type="GO" id="GO:0006260">
    <property type="term" value="P:DNA replication"/>
    <property type="evidence" value="ECO:0007669"/>
    <property type="project" value="UniProtKB-UniRule"/>
</dbReference>
<dbReference type="GO" id="GO:0005737">
    <property type="term" value="C:cytoplasm"/>
    <property type="evidence" value="ECO:0007669"/>
    <property type="project" value="UniProtKB-SubCell"/>
</dbReference>
<dbReference type="InterPro" id="IPR011890">
    <property type="entry name" value="SMC_prok"/>
</dbReference>
<evidence type="ECO:0000256" key="2">
    <source>
        <dbReference type="ARBA" id="ARBA00022490"/>
    </source>
</evidence>
<dbReference type="PANTHER" id="PTHR43977">
    <property type="entry name" value="STRUCTURAL MAINTENANCE OF CHROMOSOMES PROTEIN 3"/>
    <property type="match status" value="1"/>
</dbReference>
<dbReference type="InterPro" id="IPR010935">
    <property type="entry name" value="SMC_hinge"/>
</dbReference>
<dbReference type="Gene3D" id="3.30.70.1620">
    <property type="match status" value="1"/>
</dbReference>
<evidence type="ECO:0000256" key="7">
    <source>
        <dbReference type="HAMAP-Rule" id="MF_01894"/>
    </source>
</evidence>
<dbReference type="GO" id="GO:0003677">
    <property type="term" value="F:DNA binding"/>
    <property type="evidence" value="ECO:0007669"/>
    <property type="project" value="UniProtKB-UniRule"/>
</dbReference>
<dbReference type="STRING" id="112901.SAMN04488500_106268"/>
<dbReference type="PIRSF" id="PIRSF005719">
    <property type="entry name" value="SMC"/>
    <property type="match status" value="1"/>
</dbReference>
<dbReference type="HAMAP" id="MF_01894">
    <property type="entry name" value="Smc_prok"/>
    <property type="match status" value="1"/>
</dbReference>
<comment type="subcellular location">
    <subcellularLocation>
        <location evidence="1 7">Cytoplasm</location>
    </subcellularLocation>
</comment>
<feature type="coiled-coil region" evidence="7">
    <location>
        <begin position="197"/>
        <end position="231"/>
    </location>
</feature>
<comment type="similarity">
    <text evidence="7">Belongs to the SMC family.</text>
</comment>
<comment type="function">
    <text evidence="7">Required for chromosome condensation and partitioning.</text>
</comment>
<evidence type="ECO:0000256" key="5">
    <source>
        <dbReference type="ARBA" id="ARBA00023054"/>
    </source>
</evidence>
<keyword evidence="3 7" id="KW-0547">Nucleotide-binding</keyword>
<dbReference type="InterPro" id="IPR027417">
    <property type="entry name" value="P-loop_NTPase"/>
</dbReference>
<evidence type="ECO:0000313" key="10">
    <source>
        <dbReference type="Proteomes" id="UP000192738"/>
    </source>
</evidence>
<keyword evidence="10" id="KW-1185">Reference proteome</keyword>